<name>A0AC61NLP4_9BACT</name>
<gene>
    <name evidence="1" type="ORF">K4L44_11460</name>
</gene>
<sequence>MKNITFIFILTFVLNIPLWANPNTPQKPSRVIAARVVDNKTKEPIEYATVTLFKLPEKKLVTGLVTDAKGRFIFKKVENGTYSIRVNFLGYEEYLSDNLTITDNKNFIRLGQISMKPNSKVLGEVSIVGETRDIDYKIDKKVVNVSKQLTATAGTAVDVLENVPSVTVDVNGDVALRGSTSFTVLIDGKPTILDANDALKQIPSASIKNIELITNPSVKFDPDGTSGIINIITKKNKLTGISGMASISAGTFDNYNGNMLLSWRKNKFNFTLGANYRNGNFPMDVENRRKTFNNDTTWVTSSEGEGKRNFNMNSINAGVEWNITNQDMVSVSARLGKFQMNMGSDLNYTETISTNNSTISEKKYISSEDADREREFYSVNTTYSHSFPKEGHKIDAQFNAMGREAYDNSGSQLTDMDGTITDGKTNIEEGPNKKYVTKIDYTLPLPNDSKLEAGFQSRVSNSSDDTKLYNYDTATGQDVIDDRYSRVTDYNRDIYSMYAQYNTTINNFGIQAGFREEYTNRVISSDVDNSETTIKRWDWFPTLHLSYKLSETDQIMTSYTKRIHRTRGYYLEPFITWVDNFNVRQGNPGLEPELIDSYEATYLKDFGRNYLSVDLYYRITHNKVEQIQSVYEDNVIMRTPENVGQDYSFGTEITLSVSPFKWWKINLMGNLYDYRVEGQMNDQDFSRSSFNWTGRFNNTFIINRTTSFQINNSYQSGSVTAQGSKEGYYSMNIAARKSFFDRKLNATIQMRNALNTISRESFSEAPGLETYNKSTYAWPMLNLTLSYTFNNFKRNFKKRGDGESDMDMEDF</sequence>
<dbReference type="Proteomes" id="UP000826212">
    <property type="component" value="Chromosome"/>
</dbReference>
<reference evidence="1" key="1">
    <citation type="submission" date="2021-08" db="EMBL/GenBank/DDBJ databases">
        <title>Novel anaerobic bacterium isolated from sea squirt in East Sea, Republic of Korea.</title>
        <authorList>
            <person name="Nguyen T.H."/>
            <person name="Li Z."/>
            <person name="Lee Y.-J."/>
            <person name="Ko J."/>
            <person name="Kim S.-G."/>
        </authorList>
    </citation>
    <scope>NUCLEOTIDE SEQUENCE</scope>
    <source>
        <strain evidence="1">KCTC 25031</strain>
    </source>
</reference>
<proteinExistence type="predicted"/>
<keyword evidence="2" id="KW-1185">Reference proteome</keyword>
<dbReference type="EMBL" id="CP081303">
    <property type="protein sequence ID" value="QZE13202.1"/>
    <property type="molecule type" value="Genomic_DNA"/>
</dbReference>
<keyword evidence="1" id="KW-0675">Receptor</keyword>
<protein>
    <submittedName>
        <fullName evidence="1">TonB-dependent receptor</fullName>
    </submittedName>
</protein>
<evidence type="ECO:0000313" key="1">
    <source>
        <dbReference type="EMBL" id="QZE13202.1"/>
    </source>
</evidence>
<evidence type="ECO:0000313" key="2">
    <source>
        <dbReference type="Proteomes" id="UP000826212"/>
    </source>
</evidence>
<accession>A0AC61NLP4</accession>
<organism evidence="1 2">
    <name type="scientific">Halosquirtibacter laminarini</name>
    <dbReference type="NCBI Taxonomy" id="3374600"/>
    <lineage>
        <taxon>Bacteria</taxon>
        <taxon>Pseudomonadati</taxon>
        <taxon>Bacteroidota</taxon>
        <taxon>Bacteroidia</taxon>
        <taxon>Marinilabiliales</taxon>
        <taxon>Prolixibacteraceae</taxon>
        <taxon>Halosquirtibacter</taxon>
    </lineage>
</organism>